<dbReference type="EMBL" id="JAUSWJ010000001">
    <property type="protein sequence ID" value="MDQ0515635.1"/>
    <property type="molecule type" value="Genomic_DNA"/>
</dbReference>
<proteinExistence type="predicted"/>
<sequence>MILFLTARGHQVTVGTLVADALGVPIPKTMALSYDAMLRAQRVPAATVIFTDIERLSPFELLLASDVFRSLRSAGLRCLNDPAVVPTRYELLRKLRRAGINPFGIYRAEDEPQPERFPVFVRNDNDHNSAVSDLIQTQEELDAFLAEGVRAGRPRRGLVVIEFCGEPAGDGLWRKFGSFHIGGHVYLDHHITEPHWMVKYGRGGARPPEWLARDENRRVLANECPEVIGEAFRIAGIDYGRADHATVAGRPVIYEINTNPSIWLPKAQSWPIRDETLAVGRRRMAEAFWAIDSGDGTPIPWEPTERVRLHRDALTDKDWSPPRP</sequence>
<accession>A0ABU0M3V4</accession>
<comment type="caution">
    <text evidence="1">The sequence shown here is derived from an EMBL/GenBank/DDBJ whole genome shotgun (WGS) entry which is preliminary data.</text>
</comment>
<protein>
    <recommendedName>
        <fullName evidence="3">ATP-grasp domain-containing protein</fullName>
    </recommendedName>
</protein>
<reference evidence="1 2" key="1">
    <citation type="submission" date="2023-07" db="EMBL/GenBank/DDBJ databases">
        <title>Genomic Encyclopedia of Type Strains, Phase IV (KMG-IV): sequencing the most valuable type-strain genomes for metagenomic binning, comparative biology and taxonomic classification.</title>
        <authorList>
            <person name="Goeker M."/>
        </authorList>
    </citation>
    <scope>NUCLEOTIDE SEQUENCE [LARGE SCALE GENOMIC DNA]</scope>
    <source>
        <strain evidence="1 2">B1-1</strain>
    </source>
</reference>
<name>A0ABU0M3V4_9HYPH</name>
<evidence type="ECO:0000313" key="1">
    <source>
        <dbReference type="EMBL" id="MDQ0515635.1"/>
    </source>
</evidence>
<keyword evidence="2" id="KW-1185">Reference proteome</keyword>
<dbReference type="Proteomes" id="UP001223743">
    <property type="component" value="Unassembled WGS sequence"/>
</dbReference>
<evidence type="ECO:0008006" key="3">
    <source>
        <dbReference type="Google" id="ProtNLM"/>
    </source>
</evidence>
<organism evidence="1 2">
    <name type="scientific">Kaistia geumhonensis</name>
    <dbReference type="NCBI Taxonomy" id="410839"/>
    <lineage>
        <taxon>Bacteria</taxon>
        <taxon>Pseudomonadati</taxon>
        <taxon>Pseudomonadota</taxon>
        <taxon>Alphaproteobacteria</taxon>
        <taxon>Hyphomicrobiales</taxon>
        <taxon>Kaistiaceae</taxon>
        <taxon>Kaistia</taxon>
    </lineage>
</organism>
<dbReference type="RefSeq" id="WP_266280759.1">
    <property type="nucleotide sequence ID" value="NZ_JAPKNF010000001.1"/>
</dbReference>
<gene>
    <name evidence="1" type="ORF">QO015_001248</name>
</gene>
<evidence type="ECO:0000313" key="2">
    <source>
        <dbReference type="Proteomes" id="UP001223743"/>
    </source>
</evidence>